<feature type="transmembrane region" description="Helical" evidence="7">
    <location>
        <begin position="124"/>
        <end position="141"/>
    </location>
</feature>
<dbReference type="Pfam" id="PF06808">
    <property type="entry name" value="DctM"/>
    <property type="match status" value="1"/>
</dbReference>
<dbReference type="InterPro" id="IPR010656">
    <property type="entry name" value="DctM"/>
</dbReference>
<dbReference type="Proteomes" id="UP000029692">
    <property type="component" value="Unassembled WGS sequence"/>
</dbReference>
<feature type="transmembrane region" description="Helical" evidence="7">
    <location>
        <begin position="341"/>
        <end position="360"/>
    </location>
</feature>
<reference evidence="9 10" key="1">
    <citation type="submission" date="2014-05" db="EMBL/GenBank/DDBJ databases">
        <title>De novo Genome Sequence of Spirocheata sp.</title>
        <authorList>
            <person name="Shivani Y."/>
            <person name="Subhash Y."/>
            <person name="Tushar L."/>
            <person name="Sasikala C."/>
            <person name="Ramana C.V."/>
        </authorList>
    </citation>
    <scope>NUCLEOTIDE SEQUENCE [LARGE SCALE GENOMIC DNA]</scope>
    <source>
        <strain evidence="9 10">JC230</strain>
    </source>
</reference>
<feature type="transmembrane region" description="Helical" evidence="7">
    <location>
        <begin position="12"/>
        <end position="34"/>
    </location>
</feature>
<feature type="domain" description="TRAP C4-dicarboxylate transport system permease DctM subunit" evidence="8">
    <location>
        <begin position="202"/>
        <end position="610"/>
    </location>
</feature>
<feature type="transmembrane region" description="Helical" evidence="7">
    <location>
        <begin position="366"/>
        <end position="389"/>
    </location>
</feature>
<feature type="transmembrane region" description="Helical" evidence="7">
    <location>
        <begin position="244"/>
        <end position="263"/>
    </location>
</feature>
<proteinExistence type="predicted"/>
<evidence type="ECO:0000256" key="6">
    <source>
        <dbReference type="ARBA" id="ARBA00023136"/>
    </source>
</evidence>
<keyword evidence="10" id="KW-1185">Reference proteome</keyword>
<evidence type="ECO:0000256" key="5">
    <source>
        <dbReference type="ARBA" id="ARBA00022989"/>
    </source>
</evidence>
<name>A0A098R4A2_9SPIO</name>
<evidence type="ECO:0000256" key="3">
    <source>
        <dbReference type="ARBA" id="ARBA00022519"/>
    </source>
</evidence>
<evidence type="ECO:0000259" key="8">
    <source>
        <dbReference type="Pfam" id="PF06808"/>
    </source>
</evidence>
<feature type="transmembrane region" description="Helical" evidence="7">
    <location>
        <begin position="304"/>
        <end position="320"/>
    </location>
</feature>
<evidence type="ECO:0000256" key="4">
    <source>
        <dbReference type="ARBA" id="ARBA00022692"/>
    </source>
</evidence>
<protein>
    <recommendedName>
        <fullName evidence="8">TRAP C4-dicarboxylate transport system permease DctM subunit domain-containing protein</fullName>
    </recommendedName>
</protein>
<dbReference type="OrthoDB" id="370245at2"/>
<feature type="transmembrane region" description="Helical" evidence="7">
    <location>
        <begin position="550"/>
        <end position="574"/>
    </location>
</feature>
<gene>
    <name evidence="9" type="ORF">DC28_02780</name>
</gene>
<dbReference type="eggNOG" id="COG1593">
    <property type="taxonomic scope" value="Bacteria"/>
</dbReference>
<accession>A0A098R4A2</accession>
<feature type="transmembrane region" description="Helical" evidence="7">
    <location>
        <begin position="465"/>
        <end position="487"/>
    </location>
</feature>
<dbReference type="PANTHER" id="PTHR33362">
    <property type="entry name" value="SIALIC ACID TRAP TRANSPORTER PERMEASE PROTEIN SIAT-RELATED"/>
    <property type="match status" value="1"/>
</dbReference>
<dbReference type="GO" id="GO:0022857">
    <property type="term" value="F:transmembrane transporter activity"/>
    <property type="evidence" value="ECO:0007669"/>
    <property type="project" value="TreeGrafter"/>
</dbReference>
<keyword evidence="2" id="KW-1003">Cell membrane</keyword>
<feature type="transmembrane region" description="Helical" evidence="7">
    <location>
        <begin position="275"/>
        <end position="298"/>
    </location>
</feature>
<dbReference type="RefSeq" id="WP_037545502.1">
    <property type="nucleotide sequence ID" value="NZ_JNUP01000023.1"/>
</dbReference>
<dbReference type="GO" id="GO:0005886">
    <property type="term" value="C:plasma membrane"/>
    <property type="evidence" value="ECO:0007669"/>
    <property type="project" value="UniProtKB-SubCell"/>
</dbReference>
<evidence type="ECO:0000313" key="10">
    <source>
        <dbReference type="Proteomes" id="UP000029692"/>
    </source>
</evidence>
<feature type="transmembrane region" description="Helical" evidence="7">
    <location>
        <begin position="435"/>
        <end position="453"/>
    </location>
</feature>
<dbReference type="InterPro" id="IPR004681">
    <property type="entry name" value="TRAP_DctM"/>
</dbReference>
<feature type="transmembrane region" description="Helical" evidence="7">
    <location>
        <begin position="507"/>
        <end position="538"/>
    </location>
</feature>
<keyword evidence="5 7" id="KW-1133">Transmembrane helix</keyword>
<keyword evidence="4 7" id="KW-0812">Transmembrane</keyword>
<feature type="transmembrane region" description="Helical" evidence="7">
    <location>
        <begin position="90"/>
        <end position="112"/>
    </location>
</feature>
<evidence type="ECO:0000313" key="9">
    <source>
        <dbReference type="EMBL" id="KGE73592.1"/>
    </source>
</evidence>
<dbReference type="EMBL" id="JNUP01000023">
    <property type="protein sequence ID" value="KGE73592.1"/>
    <property type="molecule type" value="Genomic_DNA"/>
</dbReference>
<feature type="transmembrane region" description="Helical" evidence="7">
    <location>
        <begin position="40"/>
        <end position="59"/>
    </location>
</feature>
<feature type="transmembrane region" description="Helical" evidence="7">
    <location>
        <begin position="409"/>
        <end position="429"/>
    </location>
</feature>
<evidence type="ECO:0000256" key="2">
    <source>
        <dbReference type="ARBA" id="ARBA00022475"/>
    </source>
</evidence>
<feature type="transmembrane region" description="Helical" evidence="7">
    <location>
        <begin position="148"/>
        <end position="169"/>
    </location>
</feature>
<feature type="transmembrane region" description="Helical" evidence="7">
    <location>
        <begin position="594"/>
        <end position="615"/>
    </location>
</feature>
<dbReference type="STRING" id="1480694.DC28_02780"/>
<feature type="transmembrane region" description="Helical" evidence="7">
    <location>
        <begin position="189"/>
        <end position="210"/>
    </location>
</feature>
<feature type="transmembrane region" description="Helical" evidence="7">
    <location>
        <begin position="215"/>
        <end position="232"/>
    </location>
</feature>
<organism evidence="9 10">
    <name type="scientific">Spirochaeta lutea</name>
    <dbReference type="NCBI Taxonomy" id="1480694"/>
    <lineage>
        <taxon>Bacteria</taxon>
        <taxon>Pseudomonadati</taxon>
        <taxon>Spirochaetota</taxon>
        <taxon>Spirochaetia</taxon>
        <taxon>Spirochaetales</taxon>
        <taxon>Spirochaetaceae</taxon>
        <taxon>Spirochaeta</taxon>
    </lineage>
</organism>
<sequence>MKLRFDRIPLGLGVILFVLLVSIPFVDMVFRFLTGGSIPGLYGYIPLVLLTLTAIAAVITSKRKEHLSMGLEFHGRIPIVRELTEAVRGFMEVIITVLFLVGSISFIYVAVGAEEMGGFLPMRFYTWFLPPAFLLVLFYWFKRFEYRSTWVVGGVAVGIGIFLALPAITNLLYAAEVPLGDGYFVLEDFWYQLVPGVAPFLVVILIVSVFLGTPIFIALGGTAVLLFAKDWMGPEIIALEGISMLRDTSVPAIALFTLAGYLLSESKAGKRLVLVFKSLFGWVPGGMVLAAVLVSAFFTTFTGASGVTILALGGLLHIILQRSGRLTPEASLGVITSSSNIGLLFPPSLAIILYASISQIPVNQLFAAGVGPGLVFIAAMAGYGVVYSIKHKVPIDSFKWRRALQAIRLSLWELALPVVIIALYFSGLATLVETSAAAVVYVFIVEVLIRKEIEWKLLVKTAERSLSIIGGVLIILMVARGLSSYIVDAGIPQMLTSWVTGAVKSPLVFLLLLNLALLIVGCFMDLFSAIFVVVPLILPLGAEFGIAPIHLGMIFLANLGLGFITPPVGLNLFLASYRFEQRLSHVYKSVMPFFIIQLGVVLLITYVPWFSLALVSG</sequence>
<dbReference type="NCBIfam" id="TIGR00786">
    <property type="entry name" value="dctM"/>
    <property type="match status" value="1"/>
</dbReference>
<comment type="caution">
    <text evidence="9">The sequence shown here is derived from an EMBL/GenBank/DDBJ whole genome shotgun (WGS) entry which is preliminary data.</text>
</comment>
<comment type="subcellular location">
    <subcellularLocation>
        <location evidence="1">Cell inner membrane</location>
        <topology evidence="1">Multi-pass membrane protein</topology>
    </subcellularLocation>
</comment>
<keyword evidence="3" id="KW-0997">Cell inner membrane</keyword>
<evidence type="ECO:0000256" key="1">
    <source>
        <dbReference type="ARBA" id="ARBA00004429"/>
    </source>
</evidence>
<evidence type="ECO:0000256" key="7">
    <source>
        <dbReference type="SAM" id="Phobius"/>
    </source>
</evidence>
<dbReference type="AlphaFoldDB" id="A0A098R4A2"/>
<keyword evidence="6 7" id="KW-0472">Membrane</keyword>